<sequence>MFDITLGLVGVGKIVRDQHLPAIAETPGCRLRATADPHASLAEVPAYADMAAMLDAHPEIEAVAICTPTDLRHAQARLALSRGKHVLLEKPPGATLSEVEDLIGVANQQGVTLFAAWHSRFAPGVAEARQWLAERRIERVEIVWKEDVRVWHPGQAWIWQPGGMGVFDPGINALSIATEILPQPFFLRRARLLVPSNCQTPIAAELSFSDPEGATIGAEFDFRQSGPPTWDIHVDTDAGSLSLTQGGCRLSIAGQRVREEAEREYVGLYARFAELIASGRREVDVAPLRHVADAFMYGQRDAGEAFFE</sequence>
<evidence type="ECO:0000259" key="1">
    <source>
        <dbReference type="Pfam" id="PF01408"/>
    </source>
</evidence>
<accession>A0A1G9UM84</accession>
<dbReference type="PANTHER" id="PTHR43818">
    <property type="entry name" value="BCDNA.GH03377"/>
    <property type="match status" value="1"/>
</dbReference>
<dbReference type="Pfam" id="PF01408">
    <property type="entry name" value="GFO_IDH_MocA"/>
    <property type="match status" value="1"/>
</dbReference>
<protein>
    <submittedName>
        <fullName evidence="2">Galactose 1-dehydrogenase</fullName>
    </submittedName>
</protein>
<dbReference type="Gene3D" id="3.40.50.720">
    <property type="entry name" value="NAD(P)-binding Rossmann-like Domain"/>
    <property type="match status" value="1"/>
</dbReference>
<dbReference type="RefSeq" id="WP_089659951.1">
    <property type="nucleotide sequence ID" value="NZ_FNGH01000015.1"/>
</dbReference>
<dbReference type="InterPro" id="IPR036291">
    <property type="entry name" value="NAD(P)-bd_dom_sf"/>
</dbReference>
<dbReference type="OrthoDB" id="9813657at2"/>
<dbReference type="GO" id="GO:0000166">
    <property type="term" value="F:nucleotide binding"/>
    <property type="evidence" value="ECO:0007669"/>
    <property type="project" value="InterPro"/>
</dbReference>
<evidence type="ECO:0000313" key="2">
    <source>
        <dbReference type="EMBL" id="SDM60625.1"/>
    </source>
</evidence>
<keyword evidence="3" id="KW-1185">Reference proteome</keyword>
<gene>
    <name evidence="2" type="ORF">SAMN05192555_11594</name>
</gene>
<dbReference type="AlphaFoldDB" id="A0A1G9UM84"/>
<dbReference type="PANTHER" id="PTHR43818:SF7">
    <property type="entry name" value="DEHYDROGENASE"/>
    <property type="match status" value="1"/>
</dbReference>
<dbReference type="InterPro" id="IPR000683">
    <property type="entry name" value="Gfo/Idh/MocA-like_OxRdtase_N"/>
</dbReference>
<reference evidence="3" key="1">
    <citation type="submission" date="2016-10" db="EMBL/GenBank/DDBJ databases">
        <authorList>
            <person name="Varghese N."/>
            <person name="Submissions S."/>
        </authorList>
    </citation>
    <scope>NUCLEOTIDE SEQUENCE [LARGE SCALE GENOMIC DNA]</scope>
    <source>
        <strain evidence="3">AAP</strain>
    </source>
</reference>
<dbReference type="EMBL" id="FNGH01000015">
    <property type="protein sequence ID" value="SDM60625.1"/>
    <property type="molecule type" value="Genomic_DNA"/>
</dbReference>
<dbReference type="STRING" id="48727.SAMN05192555_11594"/>
<dbReference type="Gene3D" id="3.30.360.10">
    <property type="entry name" value="Dihydrodipicolinate Reductase, domain 2"/>
    <property type="match status" value="1"/>
</dbReference>
<organism evidence="2 3">
    <name type="scientific">Franzmannia pantelleriensis</name>
    <dbReference type="NCBI Taxonomy" id="48727"/>
    <lineage>
        <taxon>Bacteria</taxon>
        <taxon>Pseudomonadati</taxon>
        <taxon>Pseudomonadota</taxon>
        <taxon>Gammaproteobacteria</taxon>
        <taxon>Oceanospirillales</taxon>
        <taxon>Halomonadaceae</taxon>
        <taxon>Franzmannia</taxon>
    </lineage>
</organism>
<feature type="domain" description="Gfo/Idh/MocA-like oxidoreductase N-terminal" evidence="1">
    <location>
        <begin position="5"/>
        <end position="114"/>
    </location>
</feature>
<dbReference type="InterPro" id="IPR050463">
    <property type="entry name" value="Gfo/Idh/MocA_oxidrdct_glycsds"/>
</dbReference>
<proteinExistence type="predicted"/>
<dbReference type="SUPFAM" id="SSF51735">
    <property type="entry name" value="NAD(P)-binding Rossmann-fold domains"/>
    <property type="match status" value="1"/>
</dbReference>
<evidence type="ECO:0000313" key="3">
    <source>
        <dbReference type="Proteomes" id="UP000199107"/>
    </source>
</evidence>
<name>A0A1G9UM84_9GAMM</name>
<dbReference type="Proteomes" id="UP000199107">
    <property type="component" value="Unassembled WGS sequence"/>
</dbReference>